<dbReference type="SUPFAM" id="SSF52172">
    <property type="entry name" value="CheY-like"/>
    <property type="match status" value="1"/>
</dbReference>
<dbReference type="SMART" id="SM00065">
    <property type="entry name" value="GAF"/>
    <property type="match status" value="1"/>
</dbReference>
<dbReference type="GO" id="GO:0016301">
    <property type="term" value="F:kinase activity"/>
    <property type="evidence" value="ECO:0007669"/>
    <property type="project" value="UniProtKB-KW"/>
</dbReference>
<dbReference type="GO" id="GO:0003723">
    <property type="term" value="F:RNA binding"/>
    <property type="evidence" value="ECO:0007669"/>
    <property type="project" value="InterPro"/>
</dbReference>
<keyword evidence="1" id="KW-0808">Transferase</keyword>
<sequence length="238" mass="25862">MTGQTREAQLAETFVDLADTLVADFDVVDLLHVLVERTVHILDAADAGILLPNGDGVLEVIASTSERSHLIGLLQLDAHEGPCVDAYTSGTIVAVDNIASTYARWPTFATDASTLGYQSMYAIPMRLRHETIGSLNLFSDRTGPLDPKDTTTARALADVATIGILQERAIREADIAREQLQHALNSRVVIEQAKGVLAHTESLDMHDAFALLRDRARRTGRRLSDVAQEVIDAASLRP</sequence>
<proteinExistence type="predicted"/>
<evidence type="ECO:0000256" key="4">
    <source>
        <dbReference type="ARBA" id="ARBA00023163"/>
    </source>
</evidence>
<dbReference type="Proteomes" id="UP001165587">
    <property type="component" value="Unassembled WGS sequence"/>
</dbReference>
<dbReference type="RefSeq" id="WP_259530339.1">
    <property type="nucleotide sequence ID" value="NZ_JANLCK010000010.1"/>
</dbReference>
<name>A0AA41XIJ2_9MICO</name>
<reference evidence="6" key="1">
    <citation type="submission" date="2022-08" db="EMBL/GenBank/DDBJ databases">
        <authorList>
            <person name="Deng Y."/>
            <person name="Han X.-F."/>
            <person name="Zhang Y.-Q."/>
        </authorList>
    </citation>
    <scope>NUCLEOTIDE SEQUENCE</scope>
    <source>
        <strain evidence="6">CPCC 203407</strain>
    </source>
</reference>
<comment type="caution">
    <text evidence="6">The sequence shown here is derived from an EMBL/GenBank/DDBJ whole genome shotgun (WGS) entry which is preliminary data.</text>
</comment>
<dbReference type="InterPro" id="IPR036388">
    <property type="entry name" value="WH-like_DNA-bd_sf"/>
</dbReference>
<dbReference type="AlphaFoldDB" id="A0AA41XIJ2"/>
<keyword evidence="4" id="KW-0804">Transcription</keyword>
<dbReference type="EMBL" id="JANLCK010000010">
    <property type="protein sequence ID" value="MCS5727348.1"/>
    <property type="molecule type" value="Genomic_DNA"/>
</dbReference>
<dbReference type="InterPro" id="IPR005561">
    <property type="entry name" value="ANTAR"/>
</dbReference>
<feature type="domain" description="ANTAR" evidence="5">
    <location>
        <begin position="170"/>
        <end position="231"/>
    </location>
</feature>
<dbReference type="InterPro" id="IPR029016">
    <property type="entry name" value="GAF-like_dom_sf"/>
</dbReference>
<evidence type="ECO:0000313" key="7">
    <source>
        <dbReference type="Proteomes" id="UP001165587"/>
    </source>
</evidence>
<accession>A0AA41XIJ2</accession>
<protein>
    <submittedName>
        <fullName evidence="6">GAF and ANTAR domain-containing protein</fullName>
    </submittedName>
</protein>
<dbReference type="PIRSF" id="PIRSF036625">
    <property type="entry name" value="GAF_ANTAR"/>
    <property type="match status" value="1"/>
</dbReference>
<dbReference type="InterPro" id="IPR003018">
    <property type="entry name" value="GAF"/>
</dbReference>
<keyword evidence="7" id="KW-1185">Reference proteome</keyword>
<keyword evidence="3" id="KW-0805">Transcription regulation</keyword>
<evidence type="ECO:0000256" key="1">
    <source>
        <dbReference type="ARBA" id="ARBA00022679"/>
    </source>
</evidence>
<evidence type="ECO:0000313" key="6">
    <source>
        <dbReference type="EMBL" id="MCS5727348.1"/>
    </source>
</evidence>
<dbReference type="SMART" id="SM01012">
    <property type="entry name" value="ANTAR"/>
    <property type="match status" value="1"/>
</dbReference>
<dbReference type="Pfam" id="PF03861">
    <property type="entry name" value="ANTAR"/>
    <property type="match status" value="1"/>
</dbReference>
<evidence type="ECO:0000256" key="2">
    <source>
        <dbReference type="ARBA" id="ARBA00022777"/>
    </source>
</evidence>
<dbReference type="SUPFAM" id="SSF55781">
    <property type="entry name" value="GAF domain-like"/>
    <property type="match status" value="1"/>
</dbReference>
<dbReference type="InterPro" id="IPR011006">
    <property type="entry name" value="CheY-like_superfamily"/>
</dbReference>
<dbReference type="Gene3D" id="1.10.10.10">
    <property type="entry name" value="Winged helix-like DNA-binding domain superfamily/Winged helix DNA-binding domain"/>
    <property type="match status" value="1"/>
</dbReference>
<gene>
    <name evidence="6" type="ORF">N1028_15745</name>
</gene>
<dbReference type="Pfam" id="PF13185">
    <property type="entry name" value="GAF_2"/>
    <property type="match status" value="1"/>
</dbReference>
<evidence type="ECO:0000256" key="3">
    <source>
        <dbReference type="ARBA" id="ARBA00023015"/>
    </source>
</evidence>
<dbReference type="PROSITE" id="PS50921">
    <property type="entry name" value="ANTAR"/>
    <property type="match status" value="1"/>
</dbReference>
<organism evidence="6 7">
    <name type="scientific">Herbiconiux oxytropis</name>
    <dbReference type="NCBI Taxonomy" id="2970915"/>
    <lineage>
        <taxon>Bacteria</taxon>
        <taxon>Bacillati</taxon>
        <taxon>Actinomycetota</taxon>
        <taxon>Actinomycetes</taxon>
        <taxon>Micrococcales</taxon>
        <taxon>Microbacteriaceae</taxon>
        <taxon>Herbiconiux</taxon>
    </lineage>
</organism>
<evidence type="ECO:0000259" key="5">
    <source>
        <dbReference type="PROSITE" id="PS50921"/>
    </source>
</evidence>
<dbReference type="InterPro" id="IPR012074">
    <property type="entry name" value="GAF_ANTAR"/>
</dbReference>
<dbReference type="Gene3D" id="3.30.450.40">
    <property type="match status" value="1"/>
</dbReference>
<keyword evidence="2" id="KW-0418">Kinase</keyword>